<comment type="caution">
    <text evidence="3">The sequence shown here is derived from an EMBL/GenBank/DDBJ whole genome shotgun (WGS) entry which is preliminary data.</text>
</comment>
<feature type="compositionally biased region" description="Low complexity" evidence="1">
    <location>
        <begin position="8"/>
        <end position="19"/>
    </location>
</feature>
<dbReference type="Proteomes" id="UP000033647">
    <property type="component" value="Unassembled WGS sequence"/>
</dbReference>
<dbReference type="OrthoDB" id="272624at2759"/>
<feature type="compositionally biased region" description="Pro residues" evidence="1">
    <location>
        <begin position="44"/>
        <end position="54"/>
    </location>
</feature>
<feature type="region of interest" description="Disordered" evidence="1">
    <location>
        <begin position="433"/>
        <end position="480"/>
    </location>
</feature>
<feature type="compositionally biased region" description="Acidic residues" evidence="1">
    <location>
        <begin position="706"/>
        <end position="715"/>
    </location>
</feature>
<evidence type="ECO:0000256" key="1">
    <source>
        <dbReference type="SAM" id="MobiDB-lite"/>
    </source>
</evidence>
<dbReference type="SMART" id="SM00717">
    <property type="entry name" value="SANT"/>
    <property type="match status" value="1"/>
</dbReference>
<dbReference type="GO" id="GO:0001156">
    <property type="term" value="F:TFIIIC-class transcription factor complex binding"/>
    <property type="evidence" value="ECO:0007669"/>
    <property type="project" value="TreeGrafter"/>
</dbReference>
<feature type="compositionally biased region" description="Low complexity" evidence="1">
    <location>
        <begin position="55"/>
        <end position="77"/>
    </location>
</feature>
<feature type="compositionally biased region" description="Gly residues" evidence="1">
    <location>
        <begin position="693"/>
        <end position="705"/>
    </location>
</feature>
<dbReference type="GO" id="GO:0070898">
    <property type="term" value="P:RNA polymerase III preinitiation complex assembly"/>
    <property type="evidence" value="ECO:0007669"/>
    <property type="project" value="TreeGrafter"/>
</dbReference>
<feature type="compositionally biased region" description="Basic residues" evidence="1">
    <location>
        <begin position="326"/>
        <end position="338"/>
    </location>
</feature>
<dbReference type="InterPro" id="IPR001005">
    <property type="entry name" value="SANT/Myb"/>
</dbReference>
<feature type="compositionally biased region" description="Polar residues" evidence="1">
    <location>
        <begin position="154"/>
        <end position="182"/>
    </location>
</feature>
<organism evidence="3 4">
    <name type="scientific">Zymoseptoria brevis</name>
    <dbReference type="NCBI Taxonomy" id="1047168"/>
    <lineage>
        <taxon>Eukaryota</taxon>
        <taxon>Fungi</taxon>
        <taxon>Dikarya</taxon>
        <taxon>Ascomycota</taxon>
        <taxon>Pezizomycotina</taxon>
        <taxon>Dothideomycetes</taxon>
        <taxon>Dothideomycetidae</taxon>
        <taxon>Mycosphaerellales</taxon>
        <taxon>Mycosphaerellaceae</taxon>
        <taxon>Zymoseptoria</taxon>
    </lineage>
</organism>
<dbReference type="SUPFAM" id="SSF46689">
    <property type="entry name" value="Homeodomain-like"/>
    <property type="match status" value="1"/>
</dbReference>
<feature type="compositionally biased region" description="Basic residues" evidence="1">
    <location>
        <begin position="253"/>
        <end position="271"/>
    </location>
</feature>
<sequence length="715" mass="76411">MPPGLISSAAPGRKAAPKAAPRRRAQPPAGPPPSAQPAPITTPSVPPQSPPPTQPVTISEPPQEQQPAREAPIAQQPRPDPPQSSQPAQEPVVEREQNAAIVGDALPTPASTQASEQATQIRSEVGPSEDVTSDRPEQRSEAVEEETREGRSQEPVTQSIPATQQQGQPKSSTTYVPPTSRTAAPATSLPGPPLKRPAVDAPETATRRPAKKTKRSSARSNTNVQTVVQGEEDTTAGAAQEDTTAQPETQPAPKRKAAARRKPAAPRKKKAVVAALSAATVTAGEDVEEGTETAAGAISTTETDAVGGAEVDDAQAEAEAPAATQPKKRRKPAKRKAKSAVTVAAEDDGEGAAQTAETQPRVEDDGNESSDPELHEIDPNKVSLWDISHDARHGKMSERGKKMAEINWDKVAQDRRDAANALVANFQREQQLAEDRAAGIEPDAVPSTEDPAAARASQAPGEDNATPAPPPPANDDLGLGFMLDADGNIVADEATLTFTRDAAAQAAAADSAPVEEFNDLTTNINRMTYMNQNRRDPADRLPAWKWKSDPWSEDETDKFYEALRMFGTDFFIISKMFPPKTRRMIKAKFTREEKLDPTRIDAALTGKCTTPMNLEHYSKATGRDVSVFTKYDDLQHVQKVIDEGMKVREVALSADAKRDAKEKEKEAKAKEKEKAKEERKAARKAKSKKAKAGMGGFGGGMGSGGPEEDVAVEAD</sequence>
<dbReference type="InterPro" id="IPR039467">
    <property type="entry name" value="TFIIIB_B''_Myb"/>
</dbReference>
<dbReference type="STRING" id="1047168.A0A0F4GXP6"/>
<dbReference type="CDD" id="cd00167">
    <property type="entry name" value="SANT"/>
    <property type="match status" value="1"/>
</dbReference>
<dbReference type="AlphaFoldDB" id="A0A0F4GXP6"/>
<dbReference type="PANTHER" id="PTHR22929:SF0">
    <property type="entry name" value="TRANSCRIPTION FACTOR TFIIIB COMPONENT B'' HOMOLOG"/>
    <property type="match status" value="1"/>
</dbReference>
<feature type="region of interest" description="Disordered" evidence="1">
    <location>
        <begin position="1"/>
        <end position="386"/>
    </location>
</feature>
<name>A0A0F4GXP6_9PEZI</name>
<accession>A0A0F4GXP6</accession>
<gene>
    <name evidence="3" type="ORF">TI39_contig76g00001</name>
</gene>
<feature type="region of interest" description="Disordered" evidence="1">
    <location>
        <begin position="656"/>
        <end position="715"/>
    </location>
</feature>
<feature type="compositionally biased region" description="Basic and acidic residues" evidence="1">
    <location>
        <begin position="656"/>
        <end position="680"/>
    </location>
</feature>
<feature type="compositionally biased region" description="Polar residues" evidence="1">
    <location>
        <begin position="218"/>
        <end position="228"/>
    </location>
</feature>
<evidence type="ECO:0000259" key="2">
    <source>
        <dbReference type="SMART" id="SM00717"/>
    </source>
</evidence>
<feature type="compositionally biased region" description="Basic residues" evidence="1">
    <location>
        <begin position="208"/>
        <end position="217"/>
    </location>
</feature>
<protein>
    <recommendedName>
        <fullName evidence="2">Myb-like domain-containing protein</fullName>
    </recommendedName>
</protein>
<evidence type="ECO:0000313" key="3">
    <source>
        <dbReference type="EMBL" id="KJY02220.1"/>
    </source>
</evidence>
<feature type="compositionally biased region" description="Basic residues" evidence="1">
    <location>
        <begin position="681"/>
        <end position="691"/>
    </location>
</feature>
<feature type="compositionally biased region" description="Low complexity" evidence="1">
    <location>
        <begin position="272"/>
        <end position="283"/>
    </location>
</feature>
<feature type="compositionally biased region" description="Polar residues" evidence="1">
    <location>
        <begin position="109"/>
        <end position="122"/>
    </location>
</feature>
<dbReference type="Gene3D" id="1.10.10.60">
    <property type="entry name" value="Homeodomain-like"/>
    <property type="match status" value="1"/>
</dbReference>
<dbReference type="Pfam" id="PF15963">
    <property type="entry name" value="Myb_DNA-bind_7"/>
    <property type="match status" value="1"/>
</dbReference>
<dbReference type="PANTHER" id="PTHR22929">
    <property type="entry name" value="RNA POLYMERASE III TRANSCRIPTION INITIATION FACTOR B"/>
    <property type="match status" value="1"/>
</dbReference>
<keyword evidence="4" id="KW-1185">Reference proteome</keyword>
<dbReference type="GO" id="GO:0000126">
    <property type="term" value="C:transcription factor TFIIIB complex"/>
    <property type="evidence" value="ECO:0007669"/>
    <property type="project" value="TreeGrafter"/>
</dbReference>
<reference evidence="3 4" key="1">
    <citation type="submission" date="2015-03" db="EMBL/GenBank/DDBJ databases">
        <title>RNA-seq based gene annotation and comparative genomics of four Zymoseptoria species reveal species-specific pathogenicity related genes and transposable element activity.</title>
        <authorList>
            <person name="Grandaubert J."/>
            <person name="Bhattacharyya A."/>
            <person name="Stukenbrock E.H."/>
        </authorList>
    </citation>
    <scope>NUCLEOTIDE SEQUENCE [LARGE SCALE GENOMIC DNA]</scope>
    <source>
        <strain evidence="3 4">Zb18110</strain>
    </source>
</reference>
<dbReference type="InterPro" id="IPR009057">
    <property type="entry name" value="Homeodomain-like_sf"/>
</dbReference>
<evidence type="ECO:0000313" key="4">
    <source>
        <dbReference type="Proteomes" id="UP000033647"/>
    </source>
</evidence>
<feature type="compositionally biased region" description="Basic and acidic residues" evidence="1">
    <location>
        <begin position="132"/>
        <end position="142"/>
    </location>
</feature>
<dbReference type="EMBL" id="LAFY01000073">
    <property type="protein sequence ID" value="KJY02220.1"/>
    <property type="molecule type" value="Genomic_DNA"/>
</dbReference>
<proteinExistence type="predicted"/>
<feature type="domain" description="Myb-like" evidence="2">
    <location>
        <begin position="547"/>
        <end position="595"/>
    </location>
</feature>